<feature type="compositionally biased region" description="Polar residues" evidence="1">
    <location>
        <begin position="181"/>
        <end position="208"/>
    </location>
</feature>
<protein>
    <recommendedName>
        <fullName evidence="2">YMC020W-like alpha/beta hydrolase domain-containing protein</fullName>
    </recommendedName>
</protein>
<reference evidence="3 4" key="1">
    <citation type="submission" date="2016-02" db="EMBL/GenBank/DDBJ databases">
        <title>Complete genome sequence and transcriptome regulation of the pentose utilising yeast Sugiyamaella lignohabitans.</title>
        <authorList>
            <person name="Bellasio M."/>
            <person name="Peymann A."/>
            <person name="Valli M."/>
            <person name="Sipitzky M."/>
            <person name="Graf A."/>
            <person name="Sauer M."/>
            <person name="Marx H."/>
            <person name="Mattanovich D."/>
        </authorList>
    </citation>
    <scope>NUCLEOTIDE SEQUENCE [LARGE SCALE GENOMIC DNA]</scope>
    <source>
        <strain evidence="3 4">CBS 10342</strain>
    </source>
</reference>
<feature type="compositionally biased region" description="Polar residues" evidence="1">
    <location>
        <begin position="54"/>
        <end position="74"/>
    </location>
</feature>
<dbReference type="SUPFAM" id="SSF53474">
    <property type="entry name" value="alpha/beta-Hydrolases"/>
    <property type="match status" value="1"/>
</dbReference>
<gene>
    <name evidence="3" type="ORF">AWJ20_5165</name>
</gene>
<feature type="compositionally biased region" description="Polar residues" evidence="1">
    <location>
        <begin position="35"/>
        <end position="46"/>
    </location>
</feature>
<dbReference type="Pfam" id="PF26147">
    <property type="entry name" value="AB_HYDROLASE_YMC0-YMC35"/>
    <property type="match status" value="1"/>
</dbReference>
<dbReference type="PANTHER" id="PTHR47349">
    <property type="entry name" value="CHROMOSOME 8, WHOLE GENOME SHOTGUN SEQUENCE"/>
    <property type="match status" value="1"/>
</dbReference>
<feature type="compositionally biased region" description="Basic and acidic residues" evidence="1">
    <location>
        <begin position="18"/>
        <end position="29"/>
    </location>
</feature>
<keyword evidence="4" id="KW-1185">Reference proteome</keyword>
<feature type="region of interest" description="Disordered" evidence="1">
    <location>
        <begin position="140"/>
        <end position="412"/>
    </location>
</feature>
<evidence type="ECO:0000313" key="4">
    <source>
        <dbReference type="Proteomes" id="UP000189580"/>
    </source>
</evidence>
<dbReference type="OrthoDB" id="5598028at2759"/>
<dbReference type="GeneID" id="30037377"/>
<dbReference type="Proteomes" id="UP000189580">
    <property type="component" value="Chromosome d"/>
</dbReference>
<dbReference type="KEGG" id="slb:AWJ20_5165"/>
<feature type="compositionally biased region" description="Polar residues" evidence="1">
    <location>
        <begin position="374"/>
        <end position="397"/>
    </location>
</feature>
<dbReference type="InterPro" id="IPR029058">
    <property type="entry name" value="AB_hydrolase_fold"/>
</dbReference>
<dbReference type="EMBL" id="CP014502">
    <property type="protein sequence ID" value="ANB14204.1"/>
    <property type="molecule type" value="Genomic_DNA"/>
</dbReference>
<organism evidence="3 4">
    <name type="scientific">Sugiyamaella lignohabitans</name>
    <dbReference type="NCBI Taxonomy" id="796027"/>
    <lineage>
        <taxon>Eukaryota</taxon>
        <taxon>Fungi</taxon>
        <taxon>Dikarya</taxon>
        <taxon>Ascomycota</taxon>
        <taxon>Saccharomycotina</taxon>
        <taxon>Dipodascomycetes</taxon>
        <taxon>Dipodascales</taxon>
        <taxon>Trichomonascaceae</taxon>
        <taxon>Sugiyamaella</taxon>
    </lineage>
</organism>
<accession>A0A167EL61</accession>
<feature type="compositionally biased region" description="Polar residues" evidence="1">
    <location>
        <begin position="219"/>
        <end position="250"/>
    </location>
</feature>
<feature type="domain" description="YMC020W-like alpha/beta hydrolase" evidence="2">
    <location>
        <begin position="451"/>
        <end position="784"/>
    </location>
</feature>
<dbReference type="InterPro" id="IPR058933">
    <property type="entry name" value="YMC020W-like_ab_hydrolase"/>
</dbReference>
<name>A0A167EL61_9ASCO</name>
<feature type="compositionally biased region" description="Basic and acidic residues" evidence="1">
    <location>
        <begin position="349"/>
        <end position="361"/>
    </location>
</feature>
<dbReference type="RefSeq" id="XP_018736681.1">
    <property type="nucleotide sequence ID" value="XM_018882289.1"/>
</dbReference>
<feature type="compositionally biased region" description="Basic and acidic residues" evidence="1">
    <location>
        <begin position="167"/>
        <end position="176"/>
    </location>
</feature>
<feature type="compositionally biased region" description="Basic and acidic residues" evidence="1">
    <location>
        <begin position="251"/>
        <end position="275"/>
    </location>
</feature>
<dbReference type="InterPro" id="IPR058934">
    <property type="entry name" value="YMC020W-like"/>
</dbReference>
<evidence type="ECO:0000259" key="2">
    <source>
        <dbReference type="Pfam" id="PF26147"/>
    </source>
</evidence>
<feature type="compositionally biased region" description="Polar residues" evidence="1">
    <location>
        <begin position="280"/>
        <end position="295"/>
    </location>
</feature>
<evidence type="ECO:0000313" key="3">
    <source>
        <dbReference type="EMBL" id="ANB14204.1"/>
    </source>
</evidence>
<sequence>MIGGKSRLWSNSTGGEDDSIKKKGRREAQEVVSVGDNSTEESNNVSRCPETGALGSQSKSDSTTEPPSGQSASGDVNLEGGLNITMQPGGEHKSSSDNVTVGPKTADVTANVNIPVQKNPKPPESPASLSTAWYSWAWASSAPKESKSKDGNDSIATSNGSNDNDDDNKRDTKGTNDDATTETNYNRGDITVSNGRNRQDPAITSESHQQFEVKESEDNSVSNTPHTRSDSWYTSIWSLVGSNYSTTTSDPKTDERRLDKPSDNTSDKRTEDISSDKLPTYSTPPDRTPSSISDSESLKDPNVIAGPSGDRSWAFWFRSSTTSDKSADKNQNDLSEQGELAISGTSTESHPRTVKRTEHSPGPEPVNTPVMADTGSSPSIPGQTSRQANQQEQSTQPGEPVNKKPRKVIRPNVVTPSLDESYPLYTNSIRIKSSLSKFSEYVFPRFQDTLKTQYHQHPYRCAPHKIQRVVVFGVHGYFPAKVVRTFLGEPTGTSVKFAREAAESVARWADEKGYDVQIEEIALEGEGRVSHRVDKLYQLLMNWLHLIREADFIYFAAHSQGTPVAVHLLARLVEEGHVENKRLALLGMAGVSLGPMAGLDQKIIMRAISSIENDSLLELFEFQKLESVQSRKYLESLRVIIAHNTKVVFVGSLDDQLVPLYSSICSHVAHPNIYRAVYIDGEDVAPGFISNLLTIALRLRNIGSTDHGVIQQLSGALAGAITGKGHSKIYNESQVYDLTLRYALETTDAGQGVPVKVESEYEIPKPNQNNPYILPWAMRGLVNEARIRTAFSDKLQELYEEFNQWRPESKVLKDVKYRLSPIQSKL</sequence>
<dbReference type="PANTHER" id="PTHR47349:SF1">
    <property type="entry name" value="AER328WP"/>
    <property type="match status" value="1"/>
</dbReference>
<evidence type="ECO:0000256" key="1">
    <source>
        <dbReference type="SAM" id="MobiDB-lite"/>
    </source>
</evidence>
<feature type="region of interest" description="Disordered" evidence="1">
    <location>
        <begin position="1"/>
        <end position="128"/>
    </location>
</feature>
<proteinExistence type="predicted"/>
<dbReference type="AlphaFoldDB" id="A0A167EL61"/>